<dbReference type="SMART" id="SM00507">
    <property type="entry name" value="HNHc"/>
    <property type="match status" value="1"/>
</dbReference>
<dbReference type="InterPro" id="IPR003615">
    <property type="entry name" value="HNH_nuc"/>
</dbReference>
<proteinExistence type="predicted"/>
<dbReference type="AlphaFoldDB" id="A0A0F9WWV7"/>
<organism evidence="2">
    <name type="scientific">marine sediment metagenome</name>
    <dbReference type="NCBI Taxonomy" id="412755"/>
    <lineage>
        <taxon>unclassified sequences</taxon>
        <taxon>metagenomes</taxon>
        <taxon>ecological metagenomes</taxon>
    </lineage>
</organism>
<evidence type="ECO:0000313" key="2">
    <source>
        <dbReference type="EMBL" id="KKN90861.1"/>
    </source>
</evidence>
<name>A0A0F9WWV7_9ZZZZ</name>
<evidence type="ECO:0000259" key="1">
    <source>
        <dbReference type="SMART" id="SM00507"/>
    </source>
</evidence>
<gene>
    <name evidence="2" type="ORF">LCGC14_0224450</name>
</gene>
<accession>A0A0F9WWV7</accession>
<feature type="domain" description="HNH nuclease" evidence="1">
    <location>
        <begin position="50"/>
        <end position="102"/>
    </location>
</feature>
<reference evidence="2" key="1">
    <citation type="journal article" date="2015" name="Nature">
        <title>Complex archaea that bridge the gap between prokaryotes and eukaryotes.</title>
        <authorList>
            <person name="Spang A."/>
            <person name="Saw J.H."/>
            <person name="Jorgensen S.L."/>
            <person name="Zaremba-Niedzwiedzka K."/>
            <person name="Martijn J."/>
            <person name="Lind A.E."/>
            <person name="van Eijk R."/>
            <person name="Schleper C."/>
            <person name="Guy L."/>
            <person name="Ettema T.J."/>
        </authorList>
    </citation>
    <scope>NUCLEOTIDE SEQUENCE</scope>
</reference>
<comment type="caution">
    <text evidence="2">The sequence shown here is derived from an EMBL/GenBank/DDBJ whole genome shotgun (WGS) entry which is preliminary data.</text>
</comment>
<protein>
    <recommendedName>
        <fullName evidence="1">HNH nuclease domain-containing protein</fullName>
    </recommendedName>
</protein>
<dbReference type="EMBL" id="LAZR01000107">
    <property type="protein sequence ID" value="KKN90861.1"/>
    <property type="molecule type" value="Genomic_DNA"/>
</dbReference>
<sequence length="111" mass="12785">MIMTVSDKAQELLMDSCVSVLGYTLEEIQDEFRGINEFANGFYSTLEWGIRSAEILKRDNFICRFCGDKYANYVHHIRSLRVFPEICLHPDFLITICVACHGHIHRKGAKS</sequence>